<name>A0A8J3I1G8_9CHLR</name>
<evidence type="ECO:0000313" key="1">
    <source>
        <dbReference type="EMBL" id="GHO44512.1"/>
    </source>
</evidence>
<accession>A0A8J3I1G8</accession>
<keyword evidence="2" id="KW-1185">Reference proteome</keyword>
<dbReference type="EMBL" id="BNJF01000001">
    <property type="protein sequence ID" value="GHO44512.1"/>
    <property type="molecule type" value="Genomic_DNA"/>
</dbReference>
<organism evidence="1 2">
    <name type="scientific">Ktedonospora formicarum</name>
    <dbReference type="NCBI Taxonomy" id="2778364"/>
    <lineage>
        <taxon>Bacteria</taxon>
        <taxon>Bacillati</taxon>
        <taxon>Chloroflexota</taxon>
        <taxon>Ktedonobacteria</taxon>
        <taxon>Ktedonobacterales</taxon>
        <taxon>Ktedonobacteraceae</taxon>
        <taxon>Ktedonospora</taxon>
    </lineage>
</organism>
<proteinExistence type="predicted"/>
<comment type="caution">
    <text evidence="1">The sequence shown here is derived from an EMBL/GenBank/DDBJ whole genome shotgun (WGS) entry which is preliminary data.</text>
</comment>
<dbReference type="RefSeq" id="WP_220193897.1">
    <property type="nucleotide sequence ID" value="NZ_BNJF01000001.1"/>
</dbReference>
<gene>
    <name evidence="1" type="ORF">KSX_26750</name>
</gene>
<dbReference type="Proteomes" id="UP000612362">
    <property type="component" value="Unassembled WGS sequence"/>
</dbReference>
<sequence>MGLRVTLAGVDITKQVDESTISISNTLGQGAGTGGGGSGRAATCTLRSTLGPISQAVGAGTKVTTPTLVRQGEIRIYDSSNNCIFGGFATKFTDATLKTTIYTTVECHDYWQSLARVVINENFENVTDIQFIRIVLTKYAPWVDLSNLPTKANYLFPIRTTRNDTLQKALQDIADITGFQMWIDPNKKFYYQSPYQNTTAPFSLSNTPNFFNSFNLAVDDYEFDDNSIINRVYFYGGKRPTDDYLQDLSTQVNGTNKTFVLAYYPRRASDQKIHCYRNGQEINMGVVLGDGPENTYKSKGGTADALMNADAKTIEFDVAPPAGSTIQAKYRYELPLVVVLSDNKSVAYFGNFYDGVISDENVIDPQTAVQRCRILLLQQSYGLVTMKVRCWKPGIQAGQTLRIDHDIRQIHSTFVVQQVDVAPLGAGNFVYTISLGAWNWNLVDIVKLAVAHTTPIDTLSVEQVAPVIAETDNENFNVSFTVTTKSQPFGGYYARDTPQNDGHDAYPGFFSITS</sequence>
<protein>
    <submittedName>
        <fullName evidence="1">Uncharacterized protein</fullName>
    </submittedName>
</protein>
<evidence type="ECO:0000313" key="2">
    <source>
        <dbReference type="Proteomes" id="UP000612362"/>
    </source>
</evidence>
<dbReference type="AlphaFoldDB" id="A0A8J3I1G8"/>
<reference evidence="1" key="1">
    <citation type="submission" date="2020-10" db="EMBL/GenBank/DDBJ databases">
        <title>Taxonomic study of unclassified bacteria belonging to the class Ktedonobacteria.</title>
        <authorList>
            <person name="Yabe S."/>
            <person name="Wang C.M."/>
            <person name="Zheng Y."/>
            <person name="Sakai Y."/>
            <person name="Cavaletti L."/>
            <person name="Monciardini P."/>
            <person name="Donadio S."/>
        </authorList>
    </citation>
    <scope>NUCLEOTIDE SEQUENCE</scope>
    <source>
        <strain evidence="1">SOSP1-1</strain>
    </source>
</reference>